<sequence>MKFIIVKLNEIYRRILSTIRKKYMSQPDSGAEFIEKIKLS</sequence>
<evidence type="ECO:0000313" key="1">
    <source>
        <dbReference type="EMBL" id="EHC86213.1"/>
    </source>
</evidence>
<evidence type="ECO:0000313" key="2">
    <source>
        <dbReference type="Proteomes" id="UP000005065"/>
    </source>
</evidence>
<name>G5R262_SALSE</name>
<comment type="caution">
    <text evidence="1">The sequence shown here is derived from an EMBL/GenBank/DDBJ whole genome shotgun (WGS) entry which is preliminary data.</text>
</comment>
<accession>G5R262</accession>
<protein>
    <submittedName>
        <fullName evidence="1">Uncharacterized protein</fullName>
    </submittedName>
</protein>
<dbReference type="AlphaFoldDB" id="G5R262"/>
<dbReference type="BioCyc" id="SENT913082:G120J-3965-MONOMER"/>
<organism evidence="1 2">
    <name type="scientific">Salmonella enterica subsp. enterica serovar Senftenberg str. A4-543</name>
    <dbReference type="NCBI Taxonomy" id="913082"/>
    <lineage>
        <taxon>Bacteria</taxon>
        <taxon>Pseudomonadati</taxon>
        <taxon>Pseudomonadota</taxon>
        <taxon>Gammaproteobacteria</taxon>
        <taxon>Enterobacterales</taxon>
        <taxon>Enterobacteriaceae</taxon>
        <taxon>Salmonella</taxon>
    </lineage>
</organism>
<dbReference type="Proteomes" id="UP000005065">
    <property type="component" value="Unassembled WGS sequence"/>
</dbReference>
<gene>
    <name evidence="1" type="ORF">LTSESEN_3468</name>
</gene>
<dbReference type="EMBL" id="AFCU01001142">
    <property type="protein sequence ID" value="EHC86213.1"/>
    <property type="molecule type" value="Genomic_DNA"/>
</dbReference>
<proteinExistence type="predicted"/>
<reference evidence="1 2" key="1">
    <citation type="journal article" date="2011" name="BMC Genomics">
        <title>Genome sequencing reveals diversification of virulence factor content and possible host adaptation in distinct subpopulations of Salmonella enterica.</title>
        <authorList>
            <person name="den Bakker H.C."/>
            <person name="Moreno Switt A.I."/>
            <person name="Govoni G."/>
            <person name="Cummings C.A."/>
            <person name="Ranieri M.L."/>
            <person name="Degoricija L."/>
            <person name="Hoelzer K."/>
            <person name="Rodriguez-Rivera L.D."/>
            <person name="Brown S."/>
            <person name="Bolchacova E."/>
            <person name="Furtado M.R."/>
            <person name="Wiedmann M."/>
        </authorList>
    </citation>
    <scope>NUCLEOTIDE SEQUENCE [LARGE SCALE GENOMIC DNA]</scope>
    <source>
        <strain evidence="1 2">A4-543</strain>
    </source>
</reference>
<dbReference type="PATRIC" id="fig|913082.3.peg.2654"/>